<protein>
    <submittedName>
        <fullName evidence="2">Uncharacterized protein</fullName>
    </submittedName>
</protein>
<keyword evidence="1" id="KW-0812">Transmembrane</keyword>
<keyword evidence="1" id="KW-0472">Membrane</keyword>
<dbReference type="AlphaFoldDB" id="A0A1F6WPW0"/>
<evidence type="ECO:0000256" key="1">
    <source>
        <dbReference type="SAM" id="Phobius"/>
    </source>
</evidence>
<sequence>MSMYFDLIIFLGVIVFGVGIESFLSKIYFKKNGIEKKHQIVHFKFSRYLFLISIPLLAVLVMSFTVSLSILKYFLIFAVLGTILEYCIGYSYKTVVGQRLWMYNKYSIAGHTSLLAIPLWGLCGALIYLLSKAIN</sequence>
<evidence type="ECO:0000313" key="3">
    <source>
        <dbReference type="Proteomes" id="UP000178184"/>
    </source>
</evidence>
<gene>
    <name evidence="2" type="ORF">A2903_01005</name>
</gene>
<evidence type="ECO:0000313" key="2">
    <source>
        <dbReference type="EMBL" id="OGI83900.1"/>
    </source>
</evidence>
<dbReference type="EMBL" id="MFUO01000017">
    <property type="protein sequence ID" value="OGI83900.1"/>
    <property type="molecule type" value="Genomic_DNA"/>
</dbReference>
<proteinExistence type="predicted"/>
<dbReference type="Pfam" id="PF06541">
    <property type="entry name" value="ABC_trans_CmpB"/>
    <property type="match status" value="1"/>
</dbReference>
<name>A0A1F6WPW0_9BACT</name>
<feature type="transmembrane region" description="Helical" evidence="1">
    <location>
        <begin position="113"/>
        <end position="131"/>
    </location>
</feature>
<dbReference type="InterPro" id="IPR010540">
    <property type="entry name" value="CmpB_TMEM229"/>
</dbReference>
<feature type="transmembrane region" description="Helical" evidence="1">
    <location>
        <begin position="70"/>
        <end position="92"/>
    </location>
</feature>
<organism evidence="2 3">
    <name type="scientific">Candidatus Nomurabacteria bacterium RIFCSPLOWO2_01_FULL_33_17</name>
    <dbReference type="NCBI Taxonomy" id="1801764"/>
    <lineage>
        <taxon>Bacteria</taxon>
        <taxon>Candidatus Nomuraibacteriota</taxon>
    </lineage>
</organism>
<dbReference type="STRING" id="1801764.A2903_01005"/>
<reference evidence="2 3" key="1">
    <citation type="journal article" date="2016" name="Nat. Commun.">
        <title>Thousands of microbial genomes shed light on interconnected biogeochemical processes in an aquifer system.</title>
        <authorList>
            <person name="Anantharaman K."/>
            <person name="Brown C.T."/>
            <person name="Hug L.A."/>
            <person name="Sharon I."/>
            <person name="Castelle C.J."/>
            <person name="Probst A.J."/>
            <person name="Thomas B.C."/>
            <person name="Singh A."/>
            <person name="Wilkins M.J."/>
            <person name="Karaoz U."/>
            <person name="Brodie E.L."/>
            <person name="Williams K.H."/>
            <person name="Hubbard S.S."/>
            <person name="Banfield J.F."/>
        </authorList>
    </citation>
    <scope>NUCLEOTIDE SEQUENCE [LARGE SCALE GENOMIC DNA]</scope>
</reference>
<comment type="caution">
    <text evidence="2">The sequence shown here is derived from an EMBL/GenBank/DDBJ whole genome shotgun (WGS) entry which is preliminary data.</text>
</comment>
<feature type="transmembrane region" description="Helical" evidence="1">
    <location>
        <begin position="6"/>
        <end position="24"/>
    </location>
</feature>
<accession>A0A1F6WPW0</accession>
<keyword evidence="1" id="KW-1133">Transmembrane helix</keyword>
<dbReference type="Proteomes" id="UP000178184">
    <property type="component" value="Unassembled WGS sequence"/>
</dbReference>
<feature type="transmembrane region" description="Helical" evidence="1">
    <location>
        <begin position="45"/>
        <end position="64"/>
    </location>
</feature>